<evidence type="ECO:0000313" key="3">
    <source>
        <dbReference type="Proteomes" id="UP001179952"/>
    </source>
</evidence>
<dbReference type="Pfam" id="PF13456">
    <property type="entry name" value="RVT_3"/>
    <property type="match status" value="1"/>
</dbReference>
<dbReference type="PANTHER" id="PTHR47723">
    <property type="entry name" value="OS05G0353850 PROTEIN"/>
    <property type="match status" value="1"/>
</dbReference>
<organism evidence="2 3">
    <name type="scientific">Acorus gramineus</name>
    <name type="common">Dwarf sweet flag</name>
    <dbReference type="NCBI Taxonomy" id="55184"/>
    <lineage>
        <taxon>Eukaryota</taxon>
        <taxon>Viridiplantae</taxon>
        <taxon>Streptophyta</taxon>
        <taxon>Embryophyta</taxon>
        <taxon>Tracheophyta</taxon>
        <taxon>Spermatophyta</taxon>
        <taxon>Magnoliopsida</taxon>
        <taxon>Liliopsida</taxon>
        <taxon>Acoraceae</taxon>
        <taxon>Acorus</taxon>
    </lineage>
</organism>
<dbReference type="GO" id="GO:0003676">
    <property type="term" value="F:nucleic acid binding"/>
    <property type="evidence" value="ECO:0007669"/>
    <property type="project" value="InterPro"/>
</dbReference>
<dbReference type="EMBL" id="JAUJYN010000027">
    <property type="protein sequence ID" value="KAK1258042.1"/>
    <property type="molecule type" value="Genomic_DNA"/>
</dbReference>
<feature type="domain" description="RNase H type-1" evidence="1">
    <location>
        <begin position="8"/>
        <end position="89"/>
    </location>
</feature>
<reference evidence="2" key="2">
    <citation type="submission" date="2023-06" db="EMBL/GenBank/DDBJ databases">
        <authorList>
            <person name="Ma L."/>
            <person name="Liu K.-W."/>
            <person name="Li Z."/>
            <person name="Hsiao Y.-Y."/>
            <person name="Qi Y."/>
            <person name="Fu T."/>
            <person name="Tang G."/>
            <person name="Zhang D."/>
            <person name="Sun W.-H."/>
            <person name="Liu D.-K."/>
            <person name="Li Y."/>
            <person name="Chen G.-Z."/>
            <person name="Liu X.-D."/>
            <person name="Liao X.-Y."/>
            <person name="Jiang Y.-T."/>
            <person name="Yu X."/>
            <person name="Hao Y."/>
            <person name="Huang J."/>
            <person name="Zhao X.-W."/>
            <person name="Ke S."/>
            <person name="Chen Y.-Y."/>
            <person name="Wu W.-L."/>
            <person name="Hsu J.-L."/>
            <person name="Lin Y.-F."/>
            <person name="Huang M.-D."/>
            <person name="Li C.-Y."/>
            <person name="Huang L."/>
            <person name="Wang Z.-W."/>
            <person name="Zhao X."/>
            <person name="Zhong W.-Y."/>
            <person name="Peng D.-H."/>
            <person name="Ahmad S."/>
            <person name="Lan S."/>
            <person name="Zhang J.-S."/>
            <person name="Tsai W.-C."/>
            <person name="Van De Peer Y."/>
            <person name="Liu Z.-J."/>
        </authorList>
    </citation>
    <scope>NUCLEOTIDE SEQUENCE</scope>
    <source>
        <strain evidence="2">SCP</strain>
        <tissue evidence="2">Leaves</tissue>
    </source>
</reference>
<dbReference type="AlphaFoldDB" id="A0AAV9A0H0"/>
<dbReference type="CDD" id="cd06222">
    <property type="entry name" value="RNase_H_like"/>
    <property type="match status" value="1"/>
</dbReference>
<comment type="caution">
    <text evidence="2">The sequence shown here is derived from an EMBL/GenBank/DDBJ whole genome shotgun (WGS) entry which is preliminary data.</text>
</comment>
<dbReference type="Gene3D" id="3.30.420.10">
    <property type="entry name" value="Ribonuclease H-like superfamily/Ribonuclease H"/>
    <property type="match status" value="1"/>
</dbReference>
<dbReference type="Proteomes" id="UP001179952">
    <property type="component" value="Unassembled WGS sequence"/>
</dbReference>
<dbReference type="InterPro" id="IPR002156">
    <property type="entry name" value="RNaseH_domain"/>
</dbReference>
<dbReference type="PANTHER" id="PTHR47723:SF19">
    <property type="entry name" value="POLYNUCLEOTIDYL TRANSFERASE, RIBONUCLEASE H-LIKE SUPERFAMILY PROTEIN"/>
    <property type="match status" value="1"/>
</dbReference>
<keyword evidence="3" id="KW-1185">Reference proteome</keyword>
<dbReference type="InterPro" id="IPR053151">
    <property type="entry name" value="RNase_H-like"/>
</dbReference>
<evidence type="ECO:0000313" key="2">
    <source>
        <dbReference type="EMBL" id="KAK1258042.1"/>
    </source>
</evidence>
<dbReference type="SUPFAM" id="SSF53098">
    <property type="entry name" value="Ribonuclease H-like"/>
    <property type="match status" value="1"/>
</dbReference>
<reference evidence="2" key="1">
    <citation type="journal article" date="2023" name="Nat. Commun.">
        <title>Diploid and tetraploid genomes of Acorus and the evolution of monocots.</title>
        <authorList>
            <person name="Ma L."/>
            <person name="Liu K.W."/>
            <person name="Li Z."/>
            <person name="Hsiao Y.Y."/>
            <person name="Qi Y."/>
            <person name="Fu T."/>
            <person name="Tang G.D."/>
            <person name="Zhang D."/>
            <person name="Sun W.H."/>
            <person name="Liu D.K."/>
            <person name="Li Y."/>
            <person name="Chen G.Z."/>
            <person name="Liu X.D."/>
            <person name="Liao X.Y."/>
            <person name="Jiang Y.T."/>
            <person name="Yu X."/>
            <person name="Hao Y."/>
            <person name="Huang J."/>
            <person name="Zhao X.W."/>
            <person name="Ke S."/>
            <person name="Chen Y.Y."/>
            <person name="Wu W.L."/>
            <person name="Hsu J.L."/>
            <person name="Lin Y.F."/>
            <person name="Huang M.D."/>
            <person name="Li C.Y."/>
            <person name="Huang L."/>
            <person name="Wang Z.W."/>
            <person name="Zhao X."/>
            <person name="Zhong W.Y."/>
            <person name="Peng D.H."/>
            <person name="Ahmad S."/>
            <person name="Lan S."/>
            <person name="Zhang J.S."/>
            <person name="Tsai W.C."/>
            <person name="Van de Peer Y."/>
            <person name="Liu Z.J."/>
        </authorList>
    </citation>
    <scope>NUCLEOTIDE SEQUENCE</scope>
    <source>
        <strain evidence="2">SCP</strain>
    </source>
</reference>
<evidence type="ECO:0000259" key="1">
    <source>
        <dbReference type="Pfam" id="PF13456"/>
    </source>
</evidence>
<proteinExistence type="predicted"/>
<dbReference type="InterPro" id="IPR036397">
    <property type="entry name" value="RNaseH_sf"/>
</dbReference>
<dbReference type="InterPro" id="IPR012337">
    <property type="entry name" value="RNaseH-like_sf"/>
</dbReference>
<accession>A0AAV9A0H0</accession>
<dbReference type="InterPro" id="IPR044730">
    <property type="entry name" value="RNase_H-like_dom_plant"/>
</dbReference>
<name>A0AAV9A0H0_ACOGR</name>
<dbReference type="GO" id="GO:0004523">
    <property type="term" value="F:RNA-DNA hybrid ribonuclease activity"/>
    <property type="evidence" value="ECO:0007669"/>
    <property type="project" value="InterPro"/>
</dbReference>
<sequence>MLFLVSSINILELKGLVPGVQLVINYKAARVWSECDSTTVVAWVSGRGCPPWTALRDLCNLQILVTSLLQWRITHTYREGNKAVDLLAAYQSPMGDSIFPPTPLGEDLQLIIQNDRMGKEYVRGD</sequence>
<gene>
    <name evidence="2" type="ORF">QJS04_geneDACA021819</name>
</gene>
<protein>
    <recommendedName>
        <fullName evidence="1">RNase H type-1 domain-containing protein</fullName>
    </recommendedName>
</protein>